<proteinExistence type="predicted"/>
<dbReference type="AlphaFoldDB" id="A0AAE0CEB4"/>
<reference evidence="1 2" key="1">
    <citation type="journal article" date="2015" name="Genome Biol. Evol.">
        <title>Comparative Genomics of a Bacterivorous Green Alga Reveals Evolutionary Causalities and Consequences of Phago-Mixotrophic Mode of Nutrition.</title>
        <authorList>
            <person name="Burns J.A."/>
            <person name="Paasch A."/>
            <person name="Narechania A."/>
            <person name="Kim E."/>
        </authorList>
    </citation>
    <scope>NUCLEOTIDE SEQUENCE [LARGE SCALE GENOMIC DNA]</scope>
    <source>
        <strain evidence="1 2">PLY_AMNH</strain>
    </source>
</reference>
<name>A0AAE0CEB4_9CHLO</name>
<organism evidence="1 2">
    <name type="scientific">Cymbomonas tetramitiformis</name>
    <dbReference type="NCBI Taxonomy" id="36881"/>
    <lineage>
        <taxon>Eukaryota</taxon>
        <taxon>Viridiplantae</taxon>
        <taxon>Chlorophyta</taxon>
        <taxon>Pyramimonadophyceae</taxon>
        <taxon>Pyramimonadales</taxon>
        <taxon>Pyramimonadaceae</taxon>
        <taxon>Cymbomonas</taxon>
    </lineage>
</organism>
<accession>A0AAE0CEB4</accession>
<dbReference type="EMBL" id="LGRX02024807">
    <property type="protein sequence ID" value="KAK3253483.1"/>
    <property type="molecule type" value="Genomic_DNA"/>
</dbReference>
<comment type="caution">
    <text evidence="1">The sequence shown here is derived from an EMBL/GenBank/DDBJ whole genome shotgun (WGS) entry which is preliminary data.</text>
</comment>
<gene>
    <name evidence="1" type="ORF">CYMTET_37270</name>
</gene>
<dbReference type="Proteomes" id="UP001190700">
    <property type="component" value="Unassembled WGS sequence"/>
</dbReference>
<protein>
    <submittedName>
        <fullName evidence="1">Uncharacterized protein</fullName>
    </submittedName>
</protein>
<evidence type="ECO:0000313" key="2">
    <source>
        <dbReference type="Proteomes" id="UP001190700"/>
    </source>
</evidence>
<keyword evidence="2" id="KW-1185">Reference proteome</keyword>
<evidence type="ECO:0000313" key="1">
    <source>
        <dbReference type="EMBL" id="KAK3253483.1"/>
    </source>
</evidence>
<sequence>MDTVVGDTSLEAWEWAVVADWTQPKFMHGSSPQLDHGALSTRALFMSAVAALNRRLAAGRSLEQPEGCMRAGFGGVL</sequence>